<comment type="caution">
    <text evidence="1">The sequence shown here is derived from an EMBL/GenBank/DDBJ whole genome shotgun (WGS) entry which is preliminary data.</text>
</comment>
<sequence length="141" mass="15577">MDDILEKEGNKQVLEGFLDSSVFQRTLEEAPILSDVESPSDTESRVNLEQQMGGLPVTGEFTPSSEELPQPARGLPDMSELAPSLEELPQPVRGLPDMSELAPSLEEPPALSLLQAWNQAVKQKVNPSLMKPWKVAAWERQ</sequence>
<name>A0A6S7JD07_PARCT</name>
<proteinExistence type="predicted"/>
<dbReference type="EMBL" id="CACRXK020016694">
    <property type="protein sequence ID" value="CAB4030185.1"/>
    <property type="molecule type" value="Genomic_DNA"/>
</dbReference>
<protein>
    <submittedName>
        <fullName evidence="1">Uncharacterized protein</fullName>
    </submittedName>
</protein>
<evidence type="ECO:0000313" key="2">
    <source>
        <dbReference type="Proteomes" id="UP001152795"/>
    </source>
</evidence>
<dbReference type="Proteomes" id="UP001152795">
    <property type="component" value="Unassembled WGS sequence"/>
</dbReference>
<evidence type="ECO:0000313" key="1">
    <source>
        <dbReference type="EMBL" id="CAB4030185.1"/>
    </source>
</evidence>
<reference evidence="1" key="1">
    <citation type="submission" date="2020-04" db="EMBL/GenBank/DDBJ databases">
        <authorList>
            <person name="Alioto T."/>
            <person name="Alioto T."/>
            <person name="Gomez Garrido J."/>
        </authorList>
    </citation>
    <scope>NUCLEOTIDE SEQUENCE</scope>
    <source>
        <strain evidence="1">A484AB</strain>
    </source>
</reference>
<organism evidence="1 2">
    <name type="scientific">Paramuricea clavata</name>
    <name type="common">Red gorgonian</name>
    <name type="synonym">Violescent sea-whip</name>
    <dbReference type="NCBI Taxonomy" id="317549"/>
    <lineage>
        <taxon>Eukaryota</taxon>
        <taxon>Metazoa</taxon>
        <taxon>Cnidaria</taxon>
        <taxon>Anthozoa</taxon>
        <taxon>Octocorallia</taxon>
        <taxon>Malacalcyonacea</taxon>
        <taxon>Plexauridae</taxon>
        <taxon>Paramuricea</taxon>
    </lineage>
</organism>
<gene>
    <name evidence="1" type="ORF">PACLA_8A060086</name>
</gene>
<keyword evidence="2" id="KW-1185">Reference proteome</keyword>
<accession>A0A6S7JD07</accession>
<dbReference type="AlphaFoldDB" id="A0A6S7JD07"/>